<feature type="region of interest" description="Disordered" evidence="1">
    <location>
        <begin position="1"/>
        <end position="49"/>
    </location>
</feature>
<feature type="region of interest" description="Disordered" evidence="1">
    <location>
        <begin position="138"/>
        <end position="174"/>
    </location>
</feature>
<dbReference type="EMBL" id="KN840465">
    <property type="protein sequence ID" value="KIP09518.1"/>
    <property type="molecule type" value="Genomic_DNA"/>
</dbReference>
<dbReference type="HOGENOM" id="CLU_906453_0_0_1"/>
<keyword evidence="3" id="KW-1185">Reference proteome</keyword>
<reference evidence="2 3" key="1">
    <citation type="journal article" date="2014" name="PLoS Genet.">
        <title>Analysis of the Phlebiopsis gigantea genome, transcriptome and secretome provides insight into its pioneer colonization strategies of wood.</title>
        <authorList>
            <person name="Hori C."/>
            <person name="Ishida T."/>
            <person name="Igarashi K."/>
            <person name="Samejima M."/>
            <person name="Suzuki H."/>
            <person name="Master E."/>
            <person name="Ferreira P."/>
            <person name="Ruiz-Duenas F.J."/>
            <person name="Held B."/>
            <person name="Canessa P."/>
            <person name="Larrondo L.F."/>
            <person name="Schmoll M."/>
            <person name="Druzhinina I.S."/>
            <person name="Kubicek C.P."/>
            <person name="Gaskell J.A."/>
            <person name="Kersten P."/>
            <person name="St John F."/>
            <person name="Glasner J."/>
            <person name="Sabat G."/>
            <person name="Splinter BonDurant S."/>
            <person name="Syed K."/>
            <person name="Yadav J."/>
            <person name="Mgbeahuruike A.C."/>
            <person name="Kovalchuk A."/>
            <person name="Asiegbu F.O."/>
            <person name="Lackner G."/>
            <person name="Hoffmeister D."/>
            <person name="Rencoret J."/>
            <person name="Gutierrez A."/>
            <person name="Sun H."/>
            <person name="Lindquist E."/>
            <person name="Barry K."/>
            <person name="Riley R."/>
            <person name="Grigoriev I.V."/>
            <person name="Henrissat B."/>
            <person name="Kues U."/>
            <person name="Berka R.M."/>
            <person name="Martinez A.T."/>
            <person name="Covert S.F."/>
            <person name="Blanchette R.A."/>
            <person name="Cullen D."/>
        </authorList>
    </citation>
    <scope>NUCLEOTIDE SEQUENCE [LARGE SCALE GENOMIC DNA]</scope>
    <source>
        <strain evidence="2 3">11061_1 CR5-6</strain>
    </source>
</reference>
<dbReference type="AlphaFoldDB" id="A0A0C3PQT1"/>
<dbReference type="Proteomes" id="UP000053257">
    <property type="component" value="Unassembled WGS sequence"/>
</dbReference>
<evidence type="ECO:0000256" key="1">
    <source>
        <dbReference type="SAM" id="MobiDB-lite"/>
    </source>
</evidence>
<evidence type="ECO:0000313" key="3">
    <source>
        <dbReference type="Proteomes" id="UP000053257"/>
    </source>
</evidence>
<gene>
    <name evidence="2" type="ORF">PHLGIDRAFT_317209</name>
</gene>
<feature type="region of interest" description="Disordered" evidence="1">
    <location>
        <begin position="197"/>
        <end position="221"/>
    </location>
</feature>
<proteinExistence type="predicted"/>
<organism evidence="2 3">
    <name type="scientific">Phlebiopsis gigantea (strain 11061_1 CR5-6)</name>
    <name type="common">White-rot fungus</name>
    <name type="synonym">Peniophora gigantea</name>
    <dbReference type="NCBI Taxonomy" id="745531"/>
    <lineage>
        <taxon>Eukaryota</taxon>
        <taxon>Fungi</taxon>
        <taxon>Dikarya</taxon>
        <taxon>Basidiomycota</taxon>
        <taxon>Agaricomycotina</taxon>
        <taxon>Agaricomycetes</taxon>
        <taxon>Polyporales</taxon>
        <taxon>Phanerochaetaceae</taxon>
        <taxon>Phlebiopsis</taxon>
    </lineage>
</organism>
<protein>
    <submittedName>
        <fullName evidence="2">Uncharacterized protein</fullName>
    </submittedName>
</protein>
<name>A0A0C3PQT1_PHLG1</name>
<accession>A0A0C3PQT1</accession>
<feature type="compositionally biased region" description="Polar residues" evidence="1">
    <location>
        <begin position="202"/>
        <end position="221"/>
    </location>
</feature>
<evidence type="ECO:0000313" key="2">
    <source>
        <dbReference type="EMBL" id="KIP09518.1"/>
    </source>
</evidence>
<feature type="compositionally biased region" description="Polar residues" evidence="1">
    <location>
        <begin position="138"/>
        <end position="150"/>
    </location>
</feature>
<sequence length="307" mass="34769">MPRQTSRSGASEIPTLADDSRSKHPSQNEPGRVDGQTAASLIPRPKEQPRAVFTRASGGQSLQHQMHLPLDAMKQLTCKLRFYIQKYLNKKRSFARQDKKAFGEYMRECHKIAKLQNYVGCWPAESYCRLYLTLSSARKPSGSDRQQPVVQTRGARETDMPRTMRSVPEPNEVDEDPEIVGVKAEVPHVCDDSVRAERGIPNKSSNPKPLQQGHSDQPCTNRSCSLMSEKIKQLDISEFVATIEPSQPGLDTVLLHAGVQRWQCLLRLAGDIRLQDRFFDMLVREDKISRFQSVLLGDALRRLFTPK</sequence>